<evidence type="ECO:0000256" key="7">
    <source>
        <dbReference type="SAM" id="MobiDB-lite"/>
    </source>
</evidence>
<evidence type="ECO:0000256" key="5">
    <source>
        <dbReference type="ARBA" id="ARBA00037982"/>
    </source>
</evidence>
<dbReference type="SMART" id="SM00220">
    <property type="entry name" value="S_TKc"/>
    <property type="match status" value="1"/>
</dbReference>
<dbReference type="PANTHER" id="PTHR11042">
    <property type="entry name" value="EUKARYOTIC TRANSLATION INITIATION FACTOR 2-ALPHA KINASE EIF2-ALPHA KINASE -RELATED"/>
    <property type="match status" value="1"/>
</dbReference>
<dbReference type="GO" id="GO:0005524">
    <property type="term" value="F:ATP binding"/>
    <property type="evidence" value="ECO:0007669"/>
    <property type="project" value="UniProtKB-UniRule"/>
</dbReference>
<dbReference type="InterPro" id="IPR017441">
    <property type="entry name" value="Protein_kinase_ATP_BS"/>
</dbReference>
<feature type="domain" description="Protein kinase" evidence="8">
    <location>
        <begin position="136"/>
        <end position="512"/>
    </location>
</feature>
<dbReference type="PANTHER" id="PTHR11042:SF138">
    <property type="entry name" value="SERINE_THREONINE-PROTEIN KINASE IKS1-RELATED"/>
    <property type="match status" value="1"/>
</dbReference>
<sequence>MALVKAHDKDWQLVLSNTSNQIVLYHPPTKSLKVTQSLNPQTQHDSICPNCLRPMQPDPADDIPPTTNYFRLLSELEGARTPPYTKTYQKPPYQKRNSIADVQPAKADSPRNPTHSYHSHAHDVTSRVDGYYAKFFVELRQIGRGAYASVHLCQHTLNDNALGLYAVKKVAVGLSSAYLTRALQEVKLLESLRHPHIVDYHHSWVELATLTQFGPRVPTLYLLMSFANGGSLAELIYERRGGNAEGVDKAHSPSNSHSQSRSYTNENFIAETRKQRRQKRQNSIHSAHSTDTHTNNNTDTPAPTPTHQHLRTEELLQLLKHITDGLDFLHSKGIMHLDLKPANVLLSWDDVGDSSNPSAVPRAMLSDFGSSLSLAGVRGGNGDIDKATAQRTGQTGTMEYASPEALHVDANGHLTQQHSFTQDMWSLGMIMHEMIFLALPWHTLGECGATDYDVLSAEIANYRGFSEEDVRQASLSFPHLPISLFRLLAKLLSRDSARRPLAHAVLEEVEWIEKGIGVGGYGAAYSNHSAAHTHTHTAKQTRKLPPPPRILPRILPAIPLKGLYMAGGVLVKLHLITEKRNIWWKVLVTLLIAVDVESVKRSKSSVLVLLSTLFLYIIQLRHEFELTKPRTDTNQCTRTADDDWKRRYIHLLHALGVCDSSYIRTERNTGILPRQILGSEDTRGAIAAGFIHGWDLCKLRGVSGIEEEGKSRNKKKLIKIKRERNINTYTKIQISYFEPAELAG</sequence>
<keyword evidence="1" id="KW-0808">Transferase</keyword>
<gene>
    <name evidence="9" type="ORF">E3P90_03053</name>
</gene>
<proteinExistence type="inferred from homology"/>
<dbReference type="PROSITE" id="PS50011">
    <property type="entry name" value="PROTEIN_KINASE_DOM"/>
    <property type="match status" value="1"/>
</dbReference>
<reference evidence="9 10" key="1">
    <citation type="submission" date="2019-03" db="EMBL/GenBank/DDBJ databases">
        <title>Sequencing 23 genomes of Wallemia ichthyophaga.</title>
        <authorList>
            <person name="Gostincar C."/>
        </authorList>
    </citation>
    <scope>NUCLEOTIDE SEQUENCE [LARGE SCALE GENOMIC DNA]</scope>
    <source>
        <strain evidence="9 10">EXF-8621</strain>
    </source>
</reference>
<evidence type="ECO:0000256" key="4">
    <source>
        <dbReference type="ARBA" id="ARBA00022840"/>
    </source>
</evidence>
<keyword evidence="2 6" id="KW-0547">Nucleotide-binding</keyword>
<evidence type="ECO:0000256" key="2">
    <source>
        <dbReference type="ARBA" id="ARBA00022741"/>
    </source>
</evidence>
<dbReference type="Pfam" id="PF00069">
    <property type="entry name" value="Pkinase"/>
    <property type="match status" value="2"/>
</dbReference>
<feature type="region of interest" description="Disordered" evidence="7">
    <location>
        <begin position="244"/>
        <end position="308"/>
    </location>
</feature>
<dbReference type="SUPFAM" id="SSF56112">
    <property type="entry name" value="Protein kinase-like (PK-like)"/>
    <property type="match status" value="1"/>
</dbReference>
<dbReference type="AlphaFoldDB" id="A0A4V4M1Q9"/>
<evidence type="ECO:0000256" key="3">
    <source>
        <dbReference type="ARBA" id="ARBA00022777"/>
    </source>
</evidence>
<dbReference type="Gene3D" id="1.10.510.10">
    <property type="entry name" value="Transferase(Phosphotransferase) domain 1"/>
    <property type="match status" value="1"/>
</dbReference>
<comment type="caution">
    <text evidence="9">The sequence shown here is derived from an EMBL/GenBank/DDBJ whole genome shotgun (WGS) entry which is preliminary data.</text>
</comment>
<feature type="compositionally biased region" description="Low complexity" evidence="7">
    <location>
        <begin position="285"/>
        <end position="307"/>
    </location>
</feature>
<dbReference type="GO" id="GO:0005737">
    <property type="term" value="C:cytoplasm"/>
    <property type="evidence" value="ECO:0007669"/>
    <property type="project" value="TreeGrafter"/>
</dbReference>
<dbReference type="InterPro" id="IPR011009">
    <property type="entry name" value="Kinase-like_dom_sf"/>
</dbReference>
<organism evidence="9 10">
    <name type="scientific">Wallemia ichthyophaga</name>
    <dbReference type="NCBI Taxonomy" id="245174"/>
    <lineage>
        <taxon>Eukaryota</taxon>
        <taxon>Fungi</taxon>
        <taxon>Dikarya</taxon>
        <taxon>Basidiomycota</taxon>
        <taxon>Wallemiomycotina</taxon>
        <taxon>Wallemiomycetes</taxon>
        <taxon>Wallemiales</taxon>
        <taxon>Wallemiaceae</taxon>
        <taxon>Wallemia</taxon>
    </lineage>
</organism>
<protein>
    <recommendedName>
        <fullName evidence="8">Protein kinase domain-containing protein</fullName>
    </recommendedName>
</protein>
<dbReference type="PROSITE" id="PS00107">
    <property type="entry name" value="PROTEIN_KINASE_ATP"/>
    <property type="match status" value="1"/>
</dbReference>
<dbReference type="GO" id="GO:0005634">
    <property type="term" value="C:nucleus"/>
    <property type="evidence" value="ECO:0007669"/>
    <property type="project" value="TreeGrafter"/>
</dbReference>
<evidence type="ECO:0000256" key="1">
    <source>
        <dbReference type="ARBA" id="ARBA00022679"/>
    </source>
</evidence>
<dbReference type="Proteomes" id="UP000306954">
    <property type="component" value="Unassembled WGS sequence"/>
</dbReference>
<keyword evidence="3" id="KW-0418">Kinase</keyword>
<dbReference type="PROSITE" id="PS00108">
    <property type="entry name" value="PROTEIN_KINASE_ST"/>
    <property type="match status" value="1"/>
</dbReference>
<accession>A0A4V4M1Q9</accession>
<evidence type="ECO:0000313" key="10">
    <source>
        <dbReference type="Proteomes" id="UP000306954"/>
    </source>
</evidence>
<dbReference type="InterPro" id="IPR000719">
    <property type="entry name" value="Prot_kinase_dom"/>
</dbReference>
<name>A0A4V4M1Q9_WALIC</name>
<dbReference type="InterPro" id="IPR050339">
    <property type="entry name" value="CC_SR_Kinase"/>
</dbReference>
<comment type="similarity">
    <text evidence="5">Belongs to the protein kinase superfamily. Ser/Thr protein kinase family. GCN2 subfamily.</text>
</comment>
<feature type="compositionally biased region" description="Low complexity" evidence="7">
    <location>
        <begin position="252"/>
        <end position="262"/>
    </location>
</feature>
<evidence type="ECO:0000256" key="6">
    <source>
        <dbReference type="PROSITE-ProRule" id="PRU10141"/>
    </source>
</evidence>
<evidence type="ECO:0000313" key="9">
    <source>
        <dbReference type="EMBL" id="TIB09996.1"/>
    </source>
</evidence>
<feature type="region of interest" description="Disordered" evidence="7">
    <location>
        <begin position="101"/>
        <end position="120"/>
    </location>
</feature>
<evidence type="ECO:0000259" key="8">
    <source>
        <dbReference type="PROSITE" id="PS50011"/>
    </source>
</evidence>
<feature type="binding site" evidence="6">
    <location>
        <position position="169"/>
    </location>
    <ligand>
        <name>ATP</name>
        <dbReference type="ChEBI" id="CHEBI:30616"/>
    </ligand>
</feature>
<dbReference type="InterPro" id="IPR008271">
    <property type="entry name" value="Ser/Thr_kinase_AS"/>
</dbReference>
<keyword evidence="4 6" id="KW-0067">ATP-binding</keyword>
<dbReference type="EMBL" id="SPOF01000035">
    <property type="protein sequence ID" value="TIB09996.1"/>
    <property type="molecule type" value="Genomic_DNA"/>
</dbReference>
<dbReference type="Gene3D" id="3.30.200.20">
    <property type="entry name" value="Phosphorylase Kinase, domain 1"/>
    <property type="match status" value="1"/>
</dbReference>
<dbReference type="GO" id="GO:0004672">
    <property type="term" value="F:protein kinase activity"/>
    <property type="evidence" value="ECO:0007669"/>
    <property type="project" value="InterPro"/>
</dbReference>